<reference evidence="1" key="1">
    <citation type="submission" date="2018-05" db="EMBL/GenBank/DDBJ databases">
        <authorList>
            <person name="Lanie J.A."/>
            <person name="Ng W.-L."/>
            <person name="Kazmierczak K.M."/>
            <person name="Andrzejewski T.M."/>
            <person name="Davidsen T.M."/>
            <person name="Wayne K.J."/>
            <person name="Tettelin H."/>
            <person name="Glass J.I."/>
            <person name="Rusch D."/>
            <person name="Podicherti R."/>
            <person name="Tsui H.-C.T."/>
            <person name="Winkler M.E."/>
        </authorList>
    </citation>
    <scope>NUCLEOTIDE SEQUENCE</scope>
</reference>
<evidence type="ECO:0000313" key="1">
    <source>
        <dbReference type="EMBL" id="SVA17043.1"/>
    </source>
</evidence>
<dbReference type="InterPro" id="IPR053714">
    <property type="entry name" value="Iso_Racemase_Enz_sf"/>
</dbReference>
<dbReference type="EMBL" id="UINC01004815">
    <property type="protein sequence ID" value="SVA17043.1"/>
    <property type="molecule type" value="Genomic_DNA"/>
</dbReference>
<gene>
    <name evidence="1" type="ORF">METZ01_LOCUS69897</name>
</gene>
<dbReference type="Gene3D" id="3.40.50.12500">
    <property type="match status" value="1"/>
</dbReference>
<dbReference type="PANTHER" id="PTHR40267">
    <property type="entry name" value="BLR3294 PROTEIN"/>
    <property type="match status" value="1"/>
</dbReference>
<sequence length="214" mass="23351">MRRLIPKGVEYFTLRLTSASNDPSVRLKDYATGLPTFIEERFAGLEVDAFFLGCTASTYLLDPSREADIFSEASEKLGGAPIISAAHALRAWLKDIEAKSIAVATPYPDWLFKLAEKYWQKAGYDVVTRQQIDIGGDDTFGIYQLQSVDARPALEKLTTAGADAIIISGTGMPSLSLLKAAEQMDIKIMSSNYATAIKGLAHLNLEPTTSSHWG</sequence>
<evidence type="ECO:0008006" key="2">
    <source>
        <dbReference type="Google" id="ProtNLM"/>
    </source>
</evidence>
<dbReference type="InterPro" id="IPR026286">
    <property type="entry name" value="MaiA/AMDase"/>
</dbReference>
<accession>A0A381TSL1</accession>
<organism evidence="1">
    <name type="scientific">marine metagenome</name>
    <dbReference type="NCBI Taxonomy" id="408172"/>
    <lineage>
        <taxon>unclassified sequences</taxon>
        <taxon>metagenomes</taxon>
        <taxon>ecological metagenomes</taxon>
    </lineage>
</organism>
<dbReference type="AlphaFoldDB" id="A0A381TSL1"/>
<dbReference type="InterPro" id="IPR028082">
    <property type="entry name" value="Peripla_BP_I"/>
</dbReference>
<dbReference type="SUPFAM" id="SSF53822">
    <property type="entry name" value="Periplasmic binding protein-like I"/>
    <property type="match status" value="1"/>
</dbReference>
<protein>
    <recommendedName>
        <fullName evidence="2">Asp/Glu/hydantoin racemase</fullName>
    </recommendedName>
</protein>
<name>A0A381TSL1_9ZZZZ</name>
<dbReference type="Pfam" id="PF17645">
    <property type="entry name" value="Amdase"/>
    <property type="match status" value="1"/>
</dbReference>
<dbReference type="PANTHER" id="PTHR40267:SF1">
    <property type="entry name" value="BLR3294 PROTEIN"/>
    <property type="match status" value="1"/>
</dbReference>
<proteinExistence type="predicted"/>